<proteinExistence type="predicted"/>
<dbReference type="Pfam" id="PF01872">
    <property type="entry name" value="RibD_C"/>
    <property type="match status" value="1"/>
</dbReference>
<dbReference type="PANTHER" id="PTHR38011:SF11">
    <property type="entry name" value="2,5-DIAMINO-6-RIBOSYLAMINO-4(3H)-PYRIMIDINONE 5'-PHOSPHATE REDUCTASE"/>
    <property type="match status" value="1"/>
</dbReference>
<dbReference type="RefSeq" id="WP_093256832.1">
    <property type="nucleotide sequence ID" value="NZ_FNKK01000002.1"/>
</dbReference>
<dbReference type="AlphaFoldDB" id="A0A1H0ZVG7"/>
<dbReference type="InterPro" id="IPR024072">
    <property type="entry name" value="DHFR-like_dom_sf"/>
</dbReference>
<dbReference type="OrthoDB" id="3471694at2"/>
<dbReference type="PANTHER" id="PTHR38011">
    <property type="entry name" value="DIHYDROFOLATE REDUCTASE FAMILY PROTEIN (AFU_ORTHOLOGUE AFUA_8G06820)"/>
    <property type="match status" value="1"/>
</dbReference>
<organism evidence="2 3">
    <name type="scientific">Thermostaphylospora chromogena</name>
    <dbReference type="NCBI Taxonomy" id="35622"/>
    <lineage>
        <taxon>Bacteria</taxon>
        <taxon>Bacillati</taxon>
        <taxon>Actinomycetota</taxon>
        <taxon>Actinomycetes</taxon>
        <taxon>Streptosporangiales</taxon>
        <taxon>Thermomonosporaceae</taxon>
        <taxon>Thermostaphylospora</taxon>
    </lineage>
</organism>
<dbReference type="STRING" id="35622.SAMN04489764_0165"/>
<dbReference type="GO" id="GO:0009231">
    <property type="term" value="P:riboflavin biosynthetic process"/>
    <property type="evidence" value="ECO:0007669"/>
    <property type="project" value="InterPro"/>
</dbReference>
<dbReference type="InterPro" id="IPR002734">
    <property type="entry name" value="RibDG_C"/>
</dbReference>
<protein>
    <submittedName>
        <fullName evidence="2">Dihydrofolate reductase</fullName>
    </submittedName>
</protein>
<dbReference type="InterPro" id="IPR050765">
    <property type="entry name" value="Riboflavin_Biosynth_HTPR"/>
</dbReference>
<evidence type="ECO:0000259" key="1">
    <source>
        <dbReference type="Pfam" id="PF01872"/>
    </source>
</evidence>
<gene>
    <name evidence="2" type="ORF">SAMN04489764_0165</name>
</gene>
<sequence length="181" mass="20225">MRKIVAGLFVSLDGVAEAPDKWHFPYFNEEMEEAVGAQMAESDALLLGRVTFEEWEGYWPGKTGEDPAAEFINGMDKYVVTTTRESTEWENTTFLRGDLVERVTELKRRPGKNVLVSGGPTLVRSLLRHGLLDELRLLIHPIVVGSGQRLFQDGDQIPLKLTSSTVFTTGVLSLVYEPAEK</sequence>
<evidence type="ECO:0000313" key="3">
    <source>
        <dbReference type="Proteomes" id="UP000217103"/>
    </source>
</evidence>
<evidence type="ECO:0000313" key="2">
    <source>
        <dbReference type="EMBL" id="SDQ31370.1"/>
    </source>
</evidence>
<keyword evidence="3" id="KW-1185">Reference proteome</keyword>
<dbReference type="Proteomes" id="UP000217103">
    <property type="component" value="Unassembled WGS sequence"/>
</dbReference>
<feature type="domain" description="Bacterial bifunctional deaminase-reductase C-terminal" evidence="1">
    <location>
        <begin position="2"/>
        <end position="172"/>
    </location>
</feature>
<reference evidence="2 3" key="1">
    <citation type="submission" date="2016-10" db="EMBL/GenBank/DDBJ databases">
        <authorList>
            <person name="de Groot N.N."/>
        </authorList>
    </citation>
    <scope>NUCLEOTIDE SEQUENCE [LARGE SCALE GENOMIC DNA]</scope>
    <source>
        <strain evidence="2 3">DSM 43794</strain>
    </source>
</reference>
<dbReference type="Gene3D" id="3.40.430.10">
    <property type="entry name" value="Dihydrofolate Reductase, subunit A"/>
    <property type="match status" value="1"/>
</dbReference>
<dbReference type="EMBL" id="FNKK01000002">
    <property type="protein sequence ID" value="SDQ31370.1"/>
    <property type="molecule type" value="Genomic_DNA"/>
</dbReference>
<name>A0A1H0ZVG7_9ACTN</name>
<dbReference type="GO" id="GO:0008703">
    <property type="term" value="F:5-amino-6-(5-phosphoribosylamino)uracil reductase activity"/>
    <property type="evidence" value="ECO:0007669"/>
    <property type="project" value="InterPro"/>
</dbReference>
<dbReference type="SUPFAM" id="SSF53597">
    <property type="entry name" value="Dihydrofolate reductase-like"/>
    <property type="match status" value="1"/>
</dbReference>
<accession>A0A1H0ZVG7</accession>